<reference evidence="4" key="1">
    <citation type="submission" date="2011-04" db="EMBL/GenBank/DDBJ databases">
        <title>Genome sequence of Solibacillus silvestris StLB046.</title>
        <authorList>
            <person name="Morohoshi T."/>
            <person name="Someya N."/>
            <person name="Ikeda T."/>
        </authorList>
    </citation>
    <scope>NUCLEOTIDE SEQUENCE [LARGE SCALE GENOMIC DNA]</scope>
    <source>
        <strain evidence="4">StLB046</strain>
    </source>
</reference>
<name>F2F8L6_SOLSS</name>
<gene>
    <name evidence="3" type="ordered locus">SSIL_0534</name>
</gene>
<dbReference type="PATRIC" id="fig|1002809.3.peg.540"/>
<evidence type="ECO:0000313" key="4">
    <source>
        <dbReference type="Proteomes" id="UP000006691"/>
    </source>
</evidence>
<dbReference type="SMART" id="SM00422">
    <property type="entry name" value="HTH_MERR"/>
    <property type="match status" value="1"/>
</dbReference>
<dbReference type="eggNOG" id="COG0789">
    <property type="taxonomic scope" value="Bacteria"/>
</dbReference>
<dbReference type="Pfam" id="PF13411">
    <property type="entry name" value="MerR_1"/>
    <property type="match status" value="1"/>
</dbReference>
<feature type="domain" description="HTH merR-type" evidence="2">
    <location>
        <begin position="1"/>
        <end position="70"/>
    </location>
</feature>
<dbReference type="EMBL" id="AP012157">
    <property type="protein sequence ID" value="BAK14957.1"/>
    <property type="molecule type" value="Genomic_DNA"/>
</dbReference>
<dbReference type="SUPFAM" id="SSF46955">
    <property type="entry name" value="Putative DNA-binding domain"/>
    <property type="match status" value="1"/>
</dbReference>
<dbReference type="STRING" id="1002809.SSIL_0534"/>
<evidence type="ECO:0000313" key="3">
    <source>
        <dbReference type="EMBL" id="BAK14957.1"/>
    </source>
</evidence>
<dbReference type="GO" id="GO:0003700">
    <property type="term" value="F:DNA-binding transcription factor activity"/>
    <property type="evidence" value="ECO:0007669"/>
    <property type="project" value="InterPro"/>
</dbReference>
<dbReference type="Gene3D" id="1.10.1660.10">
    <property type="match status" value="1"/>
</dbReference>
<evidence type="ECO:0000256" key="1">
    <source>
        <dbReference type="ARBA" id="ARBA00023125"/>
    </source>
</evidence>
<dbReference type="PANTHER" id="PTHR30204">
    <property type="entry name" value="REDOX-CYCLING DRUG-SENSING TRANSCRIPTIONAL ACTIVATOR SOXR"/>
    <property type="match status" value="1"/>
</dbReference>
<reference evidence="3 4" key="2">
    <citation type="journal article" date="2012" name="J. Biosci. Bioeng.">
        <title>Complete genome sequence and characterization of the N-acylhomoserine lactone-degrading gene of the potato leaf-associated Solibacillus silvestris.</title>
        <authorList>
            <person name="Morohoshi T."/>
            <person name="Tominaga Y."/>
            <person name="Someya N."/>
            <person name="Ikeda T."/>
        </authorList>
    </citation>
    <scope>NUCLEOTIDE SEQUENCE [LARGE SCALE GENOMIC DNA]</scope>
    <source>
        <strain evidence="3 4">StLB046</strain>
    </source>
</reference>
<proteinExistence type="predicted"/>
<keyword evidence="4" id="KW-1185">Reference proteome</keyword>
<dbReference type="PROSITE" id="PS50937">
    <property type="entry name" value="HTH_MERR_2"/>
    <property type="match status" value="1"/>
</dbReference>
<protein>
    <submittedName>
        <fullName evidence="3">Predicted transcriptional regulator</fullName>
    </submittedName>
</protein>
<accession>F2F8L6</accession>
<dbReference type="AlphaFoldDB" id="F2F8L6"/>
<dbReference type="PANTHER" id="PTHR30204:SF98">
    <property type="entry name" value="HTH-TYPE TRANSCRIPTIONAL REGULATOR ADHR"/>
    <property type="match status" value="1"/>
</dbReference>
<dbReference type="InterPro" id="IPR047057">
    <property type="entry name" value="MerR_fam"/>
</dbReference>
<dbReference type="GO" id="GO:0003677">
    <property type="term" value="F:DNA binding"/>
    <property type="evidence" value="ECO:0007669"/>
    <property type="project" value="UniProtKB-KW"/>
</dbReference>
<dbReference type="KEGG" id="siv:SSIL_0534"/>
<dbReference type="InterPro" id="IPR009061">
    <property type="entry name" value="DNA-bd_dom_put_sf"/>
</dbReference>
<sequence>MYTIQQASLLIEIPASSIRYYEKIDLIPPIKRNEQKHRIFDEQDIELLKLIKCFRSLGMSIEDIRENISTLNLEQEEINTQAILIQHKKKLEEQIGILNSFISEIDQKIIPVLSDTDLK</sequence>
<dbReference type="RefSeq" id="WP_014822627.1">
    <property type="nucleotide sequence ID" value="NC_018065.1"/>
</dbReference>
<organism evidence="3 4">
    <name type="scientific">Solibacillus silvestris (strain StLB046)</name>
    <name type="common">Bacillus silvestris</name>
    <dbReference type="NCBI Taxonomy" id="1002809"/>
    <lineage>
        <taxon>Bacteria</taxon>
        <taxon>Bacillati</taxon>
        <taxon>Bacillota</taxon>
        <taxon>Bacilli</taxon>
        <taxon>Bacillales</taxon>
        <taxon>Caryophanaceae</taxon>
        <taxon>Solibacillus</taxon>
    </lineage>
</organism>
<evidence type="ECO:0000259" key="2">
    <source>
        <dbReference type="PROSITE" id="PS50937"/>
    </source>
</evidence>
<dbReference type="Proteomes" id="UP000006691">
    <property type="component" value="Chromosome"/>
</dbReference>
<dbReference type="HOGENOM" id="CLU_060077_8_3_9"/>
<dbReference type="InterPro" id="IPR000551">
    <property type="entry name" value="MerR-type_HTH_dom"/>
</dbReference>
<keyword evidence="1" id="KW-0238">DNA-binding</keyword>